<accession>A0ABW1MCM0</accession>
<dbReference type="NCBIfam" id="TIGR03930">
    <property type="entry name" value="WXG100_ESAT6"/>
    <property type="match status" value="1"/>
</dbReference>
<dbReference type="RefSeq" id="WP_031066495.1">
    <property type="nucleotide sequence ID" value="NZ_JBHSPX010000001.1"/>
</dbReference>
<gene>
    <name evidence="2" type="ORF">ACFP4F_03065</name>
</gene>
<evidence type="ECO:0000313" key="3">
    <source>
        <dbReference type="Proteomes" id="UP001596139"/>
    </source>
</evidence>
<evidence type="ECO:0000256" key="1">
    <source>
        <dbReference type="RuleBase" id="RU362001"/>
    </source>
</evidence>
<evidence type="ECO:0000313" key="2">
    <source>
        <dbReference type="EMBL" id="MFC6061528.1"/>
    </source>
</evidence>
<dbReference type="EMBL" id="JBHSPX010000001">
    <property type="protein sequence ID" value="MFC6061528.1"/>
    <property type="molecule type" value="Genomic_DNA"/>
</dbReference>
<reference evidence="3" key="1">
    <citation type="journal article" date="2019" name="Int. J. Syst. Evol. Microbiol.">
        <title>The Global Catalogue of Microorganisms (GCM) 10K type strain sequencing project: providing services to taxonomists for standard genome sequencing and annotation.</title>
        <authorList>
            <consortium name="The Broad Institute Genomics Platform"/>
            <consortium name="The Broad Institute Genome Sequencing Center for Infectious Disease"/>
            <person name="Wu L."/>
            <person name="Ma J."/>
        </authorList>
    </citation>
    <scope>NUCLEOTIDE SEQUENCE [LARGE SCALE GENOMIC DNA]</scope>
    <source>
        <strain evidence="3">CGMCC 1.15180</strain>
    </source>
</reference>
<dbReference type="Gene3D" id="1.10.287.1060">
    <property type="entry name" value="ESAT-6-like"/>
    <property type="match status" value="1"/>
</dbReference>
<comment type="similarity">
    <text evidence="1">Belongs to the WXG100 family.</text>
</comment>
<organism evidence="2 3">
    <name type="scientific">Streptomyces ochraceiscleroticus</name>
    <dbReference type="NCBI Taxonomy" id="47761"/>
    <lineage>
        <taxon>Bacteria</taxon>
        <taxon>Bacillati</taxon>
        <taxon>Actinomycetota</taxon>
        <taxon>Actinomycetes</taxon>
        <taxon>Kitasatosporales</taxon>
        <taxon>Streptomycetaceae</taxon>
        <taxon>Streptomyces</taxon>
    </lineage>
</organism>
<dbReference type="SUPFAM" id="SSF140453">
    <property type="entry name" value="EsxAB dimer-like"/>
    <property type="match status" value="1"/>
</dbReference>
<protein>
    <recommendedName>
        <fullName evidence="1">ESAT-6-like protein</fullName>
    </recommendedName>
</protein>
<comment type="caution">
    <text evidence="2">The sequence shown here is derived from an EMBL/GenBank/DDBJ whole genome shotgun (WGS) entry which is preliminary data.</text>
</comment>
<name>A0ABW1MCM0_9ACTN</name>
<sequence length="99" mass="11193">MAHNDGEMLVDYATLESTAKQIENQSKLLHEDLEWIMHALKGVSEMWEGEAKTAYHTAQTKWNQDTAAIKEALDAVSTAIRHGRDDYHLSDKKGASFFD</sequence>
<dbReference type="InterPro" id="IPR036689">
    <property type="entry name" value="ESAT-6-like_sf"/>
</dbReference>
<dbReference type="Proteomes" id="UP001596139">
    <property type="component" value="Unassembled WGS sequence"/>
</dbReference>
<keyword evidence="3" id="KW-1185">Reference proteome</keyword>
<proteinExistence type="inferred from homology"/>
<dbReference type="InterPro" id="IPR010310">
    <property type="entry name" value="T7SS_ESAT-6-like"/>
</dbReference>
<dbReference type="Pfam" id="PF06013">
    <property type="entry name" value="WXG100"/>
    <property type="match status" value="1"/>
</dbReference>